<feature type="transmembrane region" description="Helical" evidence="2">
    <location>
        <begin position="38"/>
        <end position="56"/>
    </location>
</feature>
<protein>
    <submittedName>
        <fullName evidence="3">Uncharacterized protein</fullName>
    </submittedName>
</protein>
<evidence type="ECO:0000313" key="3">
    <source>
        <dbReference type="EMBL" id="RKP08758.1"/>
    </source>
</evidence>
<keyword evidence="2" id="KW-1133">Transmembrane helix</keyword>
<dbReference type="EMBL" id="KZ992572">
    <property type="protein sequence ID" value="RKP08758.1"/>
    <property type="molecule type" value="Genomic_DNA"/>
</dbReference>
<evidence type="ECO:0000256" key="2">
    <source>
        <dbReference type="SAM" id="Phobius"/>
    </source>
</evidence>
<reference evidence="4" key="1">
    <citation type="journal article" date="2018" name="Nat. Microbiol.">
        <title>Leveraging single-cell genomics to expand the fungal tree of life.</title>
        <authorList>
            <person name="Ahrendt S.R."/>
            <person name="Quandt C.A."/>
            <person name="Ciobanu D."/>
            <person name="Clum A."/>
            <person name="Salamov A."/>
            <person name="Andreopoulos B."/>
            <person name="Cheng J.F."/>
            <person name="Woyke T."/>
            <person name="Pelin A."/>
            <person name="Henrissat B."/>
            <person name="Reynolds N.K."/>
            <person name="Benny G.L."/>
            <person name="Smith M.E."/>
            <person name="James T.Y."/>
            <person name="Grigoriev I.V."/>
        </authorList>
    </citation>
    <scope>NUCLEOTIDE SEQUENCE [LARGE SCALE GENOMIC DNA]</scope>
    <source>
        <strain evidence="4">RSA 1356</strain>
    </source>
</reference>
<accession>A0A4P9XRQ6</accession>
<organism evidence="3 4">
    <name type="scientific">Thamnocephalis sphaerospora</name>
    <dbReference type="NCBI Taxonomy" id="78915"/>
    <lineage>
        <taxon>Eukaryota</taxon>
        <taxon>Fungi</taxon>
        <taxon>Fungi incertae sedis</taxon>
        <taxon>Zoopagomycota</taxon>
        <taxon>Zoopagomycotina</taxon>
        <taxon>Zoopagomycetes</taxon>
        <taxon>Zoopagales</taxon>
        <taxon>Sigmoideomycetaceae</taxon>
        <taxon>Thamnocephalis</taxon>
    </lineage>
</organism>
<dbReference type="Proteomes" id="UP000271241">
    <property type="component" value="Unassembled WGS sequence"/>
</dbReference>
<feature type="region of interest" description="Disordered" evidence="1">
    <location>
        <begin position="322"/>
        <end position="402"/>
    </location>
</feature>
<evidence type="ECO:0000256" key="1">
    <source>
        <dbReference type="SAM" id="MobiDB-lite"/>
    </source>
</evidence>
<feature type="transmembrane region" description="Helical" evidence="2">
    <location>
        <begin position="114"/>
        <end position="136"/>
    </location>
</feature>
<evidence type="ECO:0000313" key="4">
    <source>
        <dbReference type="Proteomes" id="UP000271241"/>
    </source>
</evidence>
<feature type="transmembrane region" description="Helical" evidence="2">
    <location>
        <begin position="197"/>
        <end position="217"/>
    </location>
</feature>
<feature type="transmembrane region" description="Helical" evidence="2">
    <location>
        <begin position="238"/>
        <end position="258"/>
    </location>
</feature>
<feature type="transmembrane region" description="Helical" evidence="2">
    <location>
        <begin position="264"/>
        <end position="281"/>
    </location>
</feature>
<name>A0A4P9XRQ6_9FUNG</name>
<keyword evidence="4" id="KW-1185">Reference proteome</keyword>
<proteinExistence type="predicted"/>
<sequence>MLSLSPEKTYAIVHGVLWAVFGMVAAGNYCVYRSLAYIFLFLTASVSIGFDVAIFLRASMKAGRRELDTLQHTLSLTETFMLFALLISLLSIWNRSMGVCMPRERLRRTNLHCLLMHLASAVALGLGLAAAALPMIKRSLAPYRRITNNTEDEIDEKEELAVSDGFYESETKKEAKSRFTFSSFPLVEEPSDLVSQLGLWSGITWALLCIPLVILSCMSFRAAGRIDDHYLVDKQKQVILICALALILIPRGLDAAMRGQNPEVRLSADIAMAIFLFFALLPGRLAGFEQRPLSEEDALKQSSRSAWQQWQQWQRRQLQQLRRPLRQQSPRQPQRSVPRQSQRQPARPSRQQTRQPSRQQARRPQQQQQHTRRPPQQQTRRLPPPQQQQQQQQQQWRQQRPH</sequence>
<feature type="transmembrane region" description="Helical" evidence="2">
    <location>
        <begin position="12"/>
        <end position="31"/>
    </location>
</feature>
<keyword evidence="2" id="KW-0472">Membrane</keyword>
<dbReference type="AlphaFoldDB" id="A0A4P9XRQ6"/>
<keyword evidence="2" id="KW-0812">Transmembrane</keyword>
<gene>
    <name evidence="3" type="ORF">THASP1DRAFT_23308</name>
</gene>
<feature type="transmembrane region" description="Helical" evidence="2">
    <location>
        <begin position="76"/>
        <end position="93"/>
    </location>
</feature>